<evidence type="ECO:0000313" key="3">
    <source>
        <dbReference type="EMBL" id="GGY13230.1"/>
    </source>
</evidence>
<dbReference type="RefSeq" id="WP_189533010.1">
    <property type="nucleotide sequence ID" value="NZ_BMYX01000007.1"/>
</dbReference>
<dbReference type="NCBIfam" id="TIGR02595">
    <property type="entry name" value="PEP_CTERM"/>
    <property type="match status" value="1"/>
</dbReference>
<dbReference type="AlphaFoldDB" id="A0A918P1X5"/>
<accession>A0A918P1X5</accession>
<dbReference type="Proteomes" id="UP000645257">
    <property type="component" value="Unassembled WGS sequence"/>
</dbReference>
<keyword evidence="1" id="KW-0732">Signal</keyword>
<feature type="domain" description="Ice-binding protein C-terminal" evidence="2">
    <location>
        <begin position="145"/>
        <end position="168"/>
    </location>
</feature>
<reference evidence="3" key="1">
    <citation type="journal article" date="2014" name="Int. J. Syst. Evol. Microbiol.">
        <title>Complete genome sequence of Corynebacterium casei LMG S-19264T (=DSM 44701T), isolated from a smear-ripened cheese.</title>
        <authorList>
            <consortium name="US DOE Joint Genome Institute (JGI-PGF)"/>
            <person name="Walter F."/>
            <person name="Albersmeier A."/>
            <person name="Kalinowski J."/>
            <person name="Ruckert C."/>
        </authorList>
    </citation>
    <scope>NUCLEOTIDE SEQUENCE</scope>
    <source>
        <strain evidence="3">KCTC 32182</strain>
    </source>
</reference>
<comment type="caution">
    <text evidence="3">The sequence shown here is derived from an EMBL/GenBank/DDBJ whole genome shotgun (WGS) entry which is preliminary data.</text>
</comment>
<evidence type="ECO:0000259" key="2">
    <source>
        <dbReference type="Pfam" id="PF07589"/>
    </source>
</evidence>
<proteinExistence type="predicted"/>
<reference evidence="3" key="2">
    <citation type="submission" date="2020-09" db="EMBL/GenBank/DDBJ databases">
        <authorList>
            <person name="Sun Q."/>
            <person name="Kim S."/>
        </authorList>
    </citation>
    <scope>NUCLEOTIDE SEQUENCE</scope>
    <source>
        <strain evidence="3">KCTC 32182</strain>
    </source>
</reference>
<organism evidence="3 4">
    <name type="scientific">Paludibacterium paludis</name>
    <dbReference type="NCBI Taxonomy" id="1225769"/>
    <lineage>
        <taxon>Bacteria</taxon>
        <taxon>Pseudomonadati</taxon>
        <taxon>Pseudomonadota</taxon>
        <taxon>Betaproteobacteria</taxon>
        <taxon>Neisseriales</taxon>
        <taxon>Chromobacteriaceae</taxon>
        <taxon>Paludibacterium</taxon>
    </lineage>
</organism>
<sequence>MKLARALAVIAFLIAPALASAKLTVQPIVNESIKSWGAWSSAELFPFWSKTLFEVTHTGKYDITFDLTPKKGYESSAIDLLHNSITSLYTGGFASYTNFDLGSSRYHRTFTLDLQPGIYSYYLAFTNQDLWKGTINVSAGLHTPAVPEPETYVLMGIGLSVILLRHRKPR</sequence>
<protein>
    <recommendedName>
        <fullName evidence="2">Ice-binding protein C-terminal domain-containing protein</fullName>
    </recommendedName>
</protein>
<feature type="signal peptide" evidence="1">
    <location>
        <begin position="1"/>
        <end position="21"/>
    </location>
</feature>
<evidence type="ECO:0000256" key="1">
    <source>
        <dbReference type="SAM" id="SignalP"/>
    </source>
</evidence>
<evidence type="ECO:0000313" key="4">
    <source>
        <dbReference type="Proteomes" id="UP000645257"/>
    </source>
</evidence>
<name>A0A918P1X5_9NEIS</name>
<dbReference type="EMBL" id="BMYX01000007">
    <property type="protein sequence ID" value="GGY13230.1"/>
    <property type="molecule type" value="Genomic_DNA"/>
</dbReference>
<feature type="chain" id="PRO_5037656981" description="Ice-binding protein C-terminal domain-containing protein" evidence="1">
    <location>
        <begin position="22"/>
        <end position="170"/>
    </location>
</feature>
<dbReference type="Pfam" id="PF07589">
    <property type="entry name" value="PEP-CTERM"/>
    <property type="match status" value="1"/>
</dbReference>
<keyword evidence="4" id="KW-1185">Reference proteome</keyword>
<dbReference type="InterPro" id="IPR013424">
    <property type="entry name" value="Ice-binding_C"/>
</dbReference>
<gene>
    <name evidence="3" type="ORF">GCM10011289_15610</name>
</gene>